<dbReference type="Proteomes" id="UP000405805">
    <property type="component" value="Unassembled WGS sequence"/>
</dbReference>
<dbReference type="AlphaFoldDB" id="A0AA90VCJ3"/>
<evidence type="ECO:0000313" key="4">
    <source>
        <dbReference type="Proteomes" id="UP000405805"/>
    </source>
</evidence>
<keyword evidence="1" id="KW-0732">Signal</keyword>
<proteinExistence type="predicted"/>
<evidence type="ECO:0000313" key="3">
    <source>
        <dbReference type="EMBL" id="MQO08476.1"/>
    </source>
</evidence>
<feature type="domain" description="Lipocalin-like" evidence="2">
    <location>
        <begin position="36"/>
        <end position="150"/>
    </location>
</feature>
<feature type="chain" id="PRO_5041741929" description="Lipocalin-like domain-containing protein" evidence="1">
    <location>
        <begin position="23"/>
        <end position="153"/>
    </location>
</feature>
<accession>A0AA90VCJ3</accession>
<feature type="signal peptide" evidence="1">
    <location>
        <begin position="1"/>
        <end position="22"/>
    </location>
</feature>
<protein>
    <recommendedName>
        <fullName evidence="2">Lipocalin-like domain-containing protein</fullName>
    </recommendedName>
</protein>
<evidence type="ECO:0000256" key="1">
    <source>
        <dbReference type="SAM" id="SignalP"/>
    </source>
</evidence>
<comment type="caution">
    <text evidence="3">The sequence shown here is derived from an EMBL/GenBank/DDBJ whole genome shotgun (WGS) entry which is preliminary data.</text>
</comment>
<name>A0AA90VCJ3_9BACT</name>
<evidence type="ECO:0000259" key="2">
    <source>
        <dbReference type="Pfam" id="PF13944"/>
    </source>
</evidence>
<dbReference type="InterPro" id="IPR024311">
    <property type="entry name" value="Lipocalin-like"/>
</dbReference>
<sequence>MKKILFLTFMLLGMVTMSPVNAATNAVTATQAATTTYYKGTLTTQMASGKVRTTENFQNSYTTSDGTFGIDEFSIGTMPGTITVTATNFVADGEIRTYPDAVALSLFGGEPNYYDAKISATLVDGKFVYHIETKATYLGISFTAIVDFTGSAM</sequence>
<dbReference type="Pfam" id="PF13944">
    <property type="entry name" value="Calycin_like"/>
    <property type="match status" value="1"/>
</dbReference>
<reference evidence="4" key="1">
    <citation type="submission" date="2019-09" db="EMBL/GenBank/DDBJ databases">
        <title>Distinct polysaccharide growth profiles of human intestinal Prevotella copri isolates.</title>
        <authorList>
            <person name="Fehlner-Peach H."/>
            <person name="Magnabosco C."/>
            <person name="Raghavan V."/>
            <person name="Scher J.U."/>
            <person name="Tett A."/>
            <person name="Cox L.M."/>
            <person name="Gottsegen C."/>
            <person name="Watters A."/>
            <person name="Wiltshire- Gordon J.D."/>
            <person name="Segata N."/>
            <person name="Bonneau R."/>
            <person name="Littman D.R."/>
        </authorList>
    </citation>
    <scope>NUCLEOTIDE SEQUENCE [LARGE SCALE GENOMIC DNA]</scope>
    <source>
        <strain evidence="4">iA624</strain>
    </source>
</reference>
<gene>
    <name evidence="3" type="ORF">F7D57_01790</name>
</gene>
<organism evidence="3 4">
    <name type="scientific">Segatella copri</name>
    <dbReference type="NCBI Taxonomy" id="165179"/>
    <lineage>
        <taxon>Bacteria</taxon>
        <taxon>Pseudomonadati</taxon>
        <taxon>Bacteroidota</taxon>
        <taxon>Bacteroidia</taxon>
        <taxon>Bacteroidales</taxon>
        <taxon>Prevotellaceae</taxon>
        <taxon>Segatella</taxon>
    </lineage>
</organism>
<dbReference type="RefSeq" id="WP_153096065.1">
    <property type="nucleotide sequence ID" value="NZ_VZBP01000031.1"/>
</dbReference>
<dbReference type="EMBL" id="VZBP01000031">
    <property type="protein sequence ID" value="MQO08476.1"/>
    <property type="molecule type" value="Genomic_DNA"/>
</dbReference>